<dbReference type="EMBL" id="JAPQKQ010000008">
    <property type="protein sequence ID" value="KAJ5186384.1"/>
    <property type="molecule type" value="Genomic_DNA"/>
</dbReference>
<dbReference type="Gene3D" id="3.40.220.10">
    <property type="entry name" value="Leucine Aminopeptidase, subunit E, domain 1"/>
    <property type="match status" value="1"/>
</dbReference>
<dbReference type="OrthoDB" id="6082470at2759"/>
<dbReference type="SUPFAM" id="SSF52949">
    <property type="entry name" value="Macro domain-like"/>
    <property type="match status" value="1"/>
</dbReference>
<dbReference type="InterPro" id="IPR043472">
    <property type="entry name" value="Macro_dom-like"/>
</dbReference>
<evidence type="ECO:0000313" key="2">
    <source>
        <dbReference type="Proteomes" id="UP001150942"/>
    </source>
</evidence>
<organism evidence="1 2">
    <name type="scientific">Penicillium cf. viridicatum</name>
    <dbReference type="NCBI Taxonomy" id="2972119"/>
    <lineage>
        <taxon>Eukaryota</taxon>
        <taxon>Fungi</taxon>
        <taxon>Dikarya</taxon>
        <taxon>Ascomycota</taxon>
        <taxon>Pezizomycotina</taxon>
        <taxon>Eurotiomycetes</taxon>
        <taxon>Eurotiomycetidae</taxon>
        <taxon>Eurotiales</taxon>
        <taxon>Aspergillaceae</taxon>
        <taxon>Penicillium</taxon>
    </lineage>
</organism>
<dbReference type="Proteomes" id="UP001150942">
    <property type="component" value="Unassembled WGS sequence"/>
</dbReference>
<keyword evidence="2" id="KW-1185">Reference proteome</keyword>
<reference evidence="1" key="1">
    <citation type="submission" date="2022-11" db="EMBL/GenBank/DDBJ databases">
        <authorList>
            <person name="Petersen C."/>
        </authorList>
    </citation>
    <scope>NUCLEOTIDE SEQUENCE</scope>
    <source>
        <strain evidence="1">IBT 20477</strain>
    </source>
</reference>
<gene>
    <name evidence="1" type="ORF">N7449_011148</name>
</gene>
<evidence type="ECO:0000313" key="1">
    <source>
        <dbReference type="EMBL" id="KAJ5186384.1"/>
    </source>
</evidence>
<accession>A0A9W9M2L9</accession>
<reference evidence="1" key="2">
    <citation type="journal article" date="2023" name="IMA Fungus">
        <title>Comparative genomic study of the Penicillium genus elucidates a diverse pangenome and 15 lateral gene transfer events.</title>
        <authorList>
            <person name="Petersen C."/>
            <person name="Sorensen T."/>
            <person name="Nielsen M.R."/>
            <person name="Sondergaard T.E."/>
            <person name="Sorensen J.L."/>
            <person name="Fitzpatrick D.A."/>
            <person name="Frisvad J.C."/>
            <person name="Nielsen K.L."/>
        </authorList>
    </citation>
    <scope>NUCLEOTIDE SEQUENCE</scope>
    <source>
        <strain evidence="1">IBT 20477</strain>
    </source>
</reference>
<sequence length="103" mass="11863">MTANIPEILLLYTTFDVIVVSLANSYARLDRAFNHAISMTFSPRQDYQALTRAAETVLYEKRRGFTPPGSCTFVEFLVDLKQNKYHCGWVAICPTMREPREVR</sequence>
<dbReference type="AlphaFoldDB" id="A0A9W9M2L9"/>
<name>A0A9W9M2L9_9EURO</name>
<protein>
    <submittedName>
        <fullName evidence="1">Uncharacterized protein</fullName>
    </submittedName>
</protein>
<comment type="caution">
    <text evidence="1">The sequence shown here is derived from an EMBL/GenBank/DDBJ whole genome shotgun (WGS) entry which is preliminary data.</text>
</comment>
<proteinExistence type="predicted"/>